<dbReference type="Proteomes" id="UP000261540">
    <property type="component" value="Unplaced"/>
</dbReference>
<comment type="similarity">
    <text evidence="1">Belongs to the TRAFAC class TrmE-Era-EngA-EngB-Septin-like GTPase superfamily. AIG1/Toc34/Toc159-like paraseptin GTPase family. IAN subfamily.</text>
</comment>
<evidence type="ECO:0000256" key="4">
    <source>
        <dbReference type="SAM" id="Coils"/>
    </source>
</evidence>
<feature type="transmembrane region" description="Helical" evidence="6">
    <location>
        <begin position="704"/>
        <end position="726"/>
    </location>
</feature>
<dbReference type="AlphaFoldDB" id="A0A3B3S6E9"/>
<protein>
    <recommendedName>
        <fullName evidence="7">AIG1-type G domain-containing protein</fullName>
    </recommendedName>
</protein>
<dbReference type="InterPro" id="IPR006703">
    <property type="entry name" value="G_AIG1"/>
</dbReference>
<keyword evidence="2" id="KW-0547">Nucleotide-binding</keyword>
<dbReference type="Pfam" id="PF04548">
    <property type="entry name" value="AIG1"/>
    <property type="match status" value="1"/>
</dbReference>
<name>A0A3B3S6E9_9TELE</name>
<feature type="transmembrane region" description="Helical" evidence="6">
    <location>
        <begin position="675"/>
        <end position="692"/>
    </location>
</feature>
<accession>A0A3B3S6E9</accession>
<dbReference type="Ensembl" id="ENSPKIT00000007105.1">
    <property type="protein sequence ID" value="ENSPKIP00000026349.1"/>
    <property type="gene ID" value="ENSPKIG00000008876.1"/>
</dbReference>
<feature type="region of interest" description="Disordered" evidence="5">
    <location>
        <begin position="157"/>
        <end position="177"/>
    </location>
</feature>
<dbReference type="InterPro" id="IPR027417">
    <property type="entry name" value="P-loop_NTPase"/>
</dbReference>
<dbReference type="Gene3D" id="3.40.50.300">
    <property type="entry name" value="P-loop containing nucleotide triphosphate hydrolases"/>
    <property type="match status" value="1"/>
</dbReference>
<keyword evidence="4" id="KW-0175">Coiled coil</keyword>
<reference evidence="8" key="2">
    <citation type="submission" date="2025-09" db="UniProtKB">
        <authorList>
            <consortium name="Ensembl"/>
        </authorList>
    </citation>
    <scope>IDENTIFICATION</scope>
</reference>
<dbReference type="SUPFAM" id="SSF52540">
    <property type="entry name" value="P-loop containing nucleoside triphosphate hydrolases"/>
    <property type="match status" value="1"/>
</dbReference>
<keyword evidence="6" id="KW-0472">Membrane</keyword>
<dbReference type="PROSITE" id="PS51720">
    <property type="entry name" value="G_AIG1"/>
    <property type="match status" value="1"/>
</dbReference>
<keyword evidence="9" id="KW-1185">Reference proteome</keyword>
<evidence type="ECO:0000256" key="2">
    <source>
        <dbReference type="ARBA" id="ARBA00022741"/>
    </source>
</evidence>
<reference evidence="8" key="1">
    <citation type="submission" date="2025-08" db="UniProtKB">
        <authorList>
            <consortium name="Ensembl"/>
        </authorList>
    </citation>
    <scope>IDENTIFICATION</scope>
</reference>
<evidence type="ECO:0000256" key="6">
    <source>
        <dbReference type="SAM" id="Phobius"/>
    </source>
</evidence>
<proteinExistence type="inferred from homology"/>
<dbReference type="InterPro" id="IPR011029">
    <property type="entry name" value="DEATH-like_dom_sf"/>
</dbReference>
<organism evidence="8 9">
    <name type="scientific">Paramormyrops kingsleyae</name>
    <dbReference type="NCBI Taxonomy" id="1676925"/>
    <lineage>
        <taxon>Eukaryota</taxon>
        <taxon>Metazoa</taxon>
        <taxon>Chordata</taxon>
        <taxon>Craniata</taxon>
        <taxon>Vertebrata</taxon>
        <taxon>Euteleostomi</taxon>
        <taxon>Actinopterygii</taxon>
        <taxon>Neopterygii</taxon>
        <taxon>Teleostei</taxon>
        <taxon>Osteoglossocephala</taxon>
        <taxon>Osteoglossomorpha</taxon>
        <taxon>Osteoglossiformes</taxon>
        <taxon>Mormyridae</taxon>
        <taxon>Paramormyrops</taxon>
    </lineage>
</organism>
<dbReference type="FunFam" id="3.40.50.300:FF:002274">
    <property type="entry name" value="Si:dkeyp-69e1.8"/>
    <property type="match status" value="1"/>
</dbReference>
<keyword evidence="3" id="KW-0342">GTP-binding</keyword>
<evidence type="ECO:0000313" key="8">
    <source>
        <dbReference type="Ensembl" id="ENSPKIP00000026349.1"/>
    </source>
</evidence>
<dbReference type="InterPro" id="IPR045058">
    <property type="entry name" value="GIMA/IAN/Toc"/>
</dbReference>
<feature type="domain" description="AIG1-type G" evidence="7">
    <location>
        <begin position="221"/>
        <end position="423"/>
    </location>
</feature>
<dbReference type="GO" id="GO:0005525">
    <property type="term" value="F:GTP binding"/>
    <property type="evidence" value="ECO:0007669"/>
    <property type="project" value="UniProtKB-KW"/>
</dbReference>
<dbReference type="PANTHER" id="PTHR10903">
    <property type="entry name" value="GTPASE, IMAP FAMILY MEMBER-RELATED"/>
    <property type="match status" value="1"/>
</dbReference>
<evidence type="ECO:0000259" key="7">
    <source>
        <dbReference type="PROSITE" id="PS51720"/>
    </source>
</evidence>
<evidence type="ECO:0000256" key="1">
    <source>
        <dbReference type="ARBA" id="ARBA00008535"/>
    </source>
</evidence>
<evidence type="ECO:0000313" key="9">
    <source>
        <dbReference type="Proteomes" id="UP000261540"/>
    </source>
</evidence>
<evidence type="ECO:0000256" key="3">
    <source>
        <dbReference type="ARBA" id="ARBA00023134"/>
    </source>
</evidence>
<sequence>MESQDYAVRFVDQHRAELIERVRAVDTIGRGLLQHKKMHNRWTLLLLNDTSQNTMKNIYNDLDLGGAPAKQAFYKLLKEHEPQLLQELETENVSGEIQGHREEQQHLKEEREKERQELEAWRADRETEEMELHQMRCELQREREEVEKMRDMIKKEKESMNRKNKTQSKSVEAQKSPFRKCQSMDAINNLGVKDQIKQEKESRSLLRKCQSLDRNFKFASAPELRLVLLGRSTAEKSLIANGILGREVFVSGTPSPTKVQMSSQMKHRTVAGTRVVVVVNTPDWFSSTVSQFQLWQDVKHCMELSAPGPHAFLLVTEMHEYGEVQATILEKMREILGDDCFPHTIVLLTHASELTESITGGFVHTGSPDLQRIITRCGNRYHILNTSNRPEGHQIRRLLETIEKMVEENQWSFYSSEMHMEVMSQIQEVEQKLQRERAERKLREELEAKEKFEKELQETLREKEVVIQVQKEKITVLEERIVELEEELKEERDEEKKKELEEKLNKEVEMRNVTQNEVKRLKEEAEKEKCEREEEHREEIEEIRENYEGKAQAEAERHVMKILLPELFSRLQSTLKTKIHNEYERQTEEKNHEIAAIKEACSREIERVQRLKNEEMQMLMIQMSREIKRIKTENKIKTERLQGEMKWKVGRMKLNLESSPQGSPGEKKGHGEIHWILRNLVIVSLLFLFLFVLNHTCGSFTPEMILVCFVLSNMAIFTFFLVDWGLRRAIRLLD</sequence>
<dbReference type="Gene3D" id="1.10.533.10">
    <property type="entry name" value="Death Domain, Fas"/>
    <property type="match status" value="1"/>
</dbReference>
<dbReference type="PANTHER" id="PTHR10903:SF170">
    <property type="entry name" value="GTPASE IMAP FAMILY MEMBER 7"/>
    <property type="match status" value="1"/>
</dbReference>
<keyword evidence="6" id="KW-1133">Transmembrane helix</keyword>
<evidence type="ECO:0000256" key="5">
    <source>
        <dbReference type="SAM" id="MobiDB-lite"/>
    </source>
</evidence>
<keyword evidence="6" id="KW-0812">Transmembrane</keyword>
<feature type="coiled-coil region" evidence="4">
    <location>
        <begin position="419"/>
        <end position="633"/>
    </location>
</feature>
<dbReference type="GeneTree" id="ENSGT01140000282522"/>